<organism evidence="2 3">
    <name type="scientific">Diversispora epigaea</name>
    <dbReference type="NCBI Taxonomy" id="1348612"/>
    <lineage>
        <taxon>Eukaryota</taxon>
        <taxon>Fungi</taxon>
        <taxon>Fungi incertae sedis</taxon>
        <taxon>Mucoromycota</taxon>
        <taxon>Glomeromycotina</taxon>
        <taxon>Glomeromycetes</taxon>
        <taxon>Diversisporales</taxon>
        <taxon>Diversisporaceae</taxon>
        <taxon>Diversispora</taxon>
    </lineage>
</organism>
<evidence type="ECO:0000313" key="2">
    <source>
        <dbReference type="EMBL" id="RHZ88984.1"/>
    </source>
</evidence>
<sequence length="586" mass="68851">MNIISNLQQKGPDLGRGFYEAKYKWCNEEWSRGHPKDMKIHLVRNCESVPNNIKAFWRENFLKKVSGSNTKSKNQKTIRIEKKIELELEKEKYLTITVVTDNGANLRVAQHITHEKYPYILDLRCIAHAINLIASDFAEIDLIKNIISNCGSIIEFFNNSYTAHGYYKEQLHKKVEKYNLIVKQGILDNHPEVITNRNVLSLLQDEEFYFKYYQIASILKLVKEMTNILESRTANLTDCFIGLVRLGAKINQIRNINLWKSIIISNYNCCLKEFINNIYILAYWLHPLYREIQSYCKTRCNALYNTTDSLVRSKPILDNHPEVITNRNVLSLLQDEEFYFKYYQIASILKLVKEMTNILESRTANLTDCFIGLVRLGAKINQIRNINLWKSIIISNYNCCLKEFINNIYILAYWLHPLYRETLMKWWLSINVENDETDQLQELALLLFSIIESMAKIRSYYILNSEKELKFYDKNISKNELYKNIDESVIIYNAFKDGILENKNLKILEKNENLKKNKNLNENEELENNLNEENENNELVSLTSLDLSQFVDLTLPEFLSSDLKEVINSNMEYDPITLAILADYKN</sequence>
<reference evidence="2 3" key="1">
    <citation type="submission" date="2018-08" db="EMBL/GenBank/DDBJ databases">
        <title>Genome and evolution of the arbuscular mycorrhizal fungus Diversispora epigaea (formerly Glomus versiforme) and its bacterial endosymbionts.</title>
        <authorList>
            <person name="Sun X."/>
            <person name="Fei Z."/>
            <person name="Harrison M."/>
        </authorList>
    </citation>
    <scope>NUCLEOTIDE SEQUENCE [LARGE SCALE GENOMIC DNA]</scope>
    <source>
        <strain evidence="2 3">IT104</strain>
    </source>
</reference>
<proteinExistence type="predicted"/>
<keyword evidence="3" id="KW-1185">Reference proteome</keyword>
<gene>
    <name evidence="2" type="ORF">Glove_19g119</name>
</gene>
<accession>A0A397JUS6</accession>
<dbReference type="STRING" id="1348612.A0A397JUS6"/>
<protein>
    <recommendedName>
        <fullName evidence="4">DUF659 domain-containing protein</fullName>
    </recommendedName>
</protein>
<keyword evidence="1" id="KW-0175">Coiled coil</keyword>
<dbReference type="InterPro" id="IPR012337">
    <property type="entry name" value="RNaseH-like_sf"/>
</dbReference>
<dbReference type="SUPFAM" id="SSF53098">
    <property type="entry name" value="Ribonuclease H-like"/>
    <property type="match status" value="2"/>
</dbReference>
<evidence type="ECO:0000313" key="3">
    <source>
        <dbReference type="Proteomes" id="UP000266861"/>
    </source>
</evidence>
<evidence type="ECO:0008006" key="4">
    <source>
        <dbReference type="Google" id="ProtNLM"/>
    </source>
</evidence>
<name>A0A397JUS6_9GLOM</name>
<dbReference type="EMBL" id="PQFF01000017">
    <property type="protein sequence ID" value="RHZ88984.1"/>
    <property type="molecule type" value="Genomic_DNA"/>
</dbReference>
<dbReference type="Proteomes" id="UP000266861">
    <property type="component" value="Unassembled WGS sequence"/>
</dbReference>
<comment type="caution">
    <text evidence="2">The sequence shown here is derived from an EMBL/GenBank/DDBJ whole genome shotgun (WGS) entry which is preliminary data.</text>
</comment>
<dbReference type="AlphaFoldDB" id="A0A397JUS6"/>
<evidence type="ECO:0000256" key="1">
    <source>
        <dbReference type="SAM" id="Coils"/>
    </source>
</evidence>
<feature type="coiled-coil region" evidence="1">
    <location>
        <begin position="507"/>
        <end position="543"/>
    </location>
</feature>